<dbReference type="GO" id="GO:0007156">
    <property type="term" value="P:homophilic cell adhesion via plasma membrane adhesion molecules"/>
    <property type="evidence" value="ECO:0007669"/>
    <property type="project" value="InterPro"/>
</dbReference>
<dbReference type="PROSITE" id="PS50268">
    <property type="entry name" value="CADHERIN_2"/>
    <property type="match status" value="4"/>
</dbReference>
<proteinExistence type="predicted"/>
<dbReference type="PANTHER" id="PTHR24027:SF423">
    <property type="entry name" value="PROTOCADHERIN-16"/>
    <property type="match status" value="1"/>
</dbReference>
<dbReference type="PROSITE" id="PS00232">
    <property type="entry name" value="CADHERIN_1"/>
    <property type="match status" value="3"/>
</dbReference>
<feature type="domain" description="Cadherin" evidence="15">
    <location>
        <begin position="143"/>
        <end position="245"/>
    </location>
</feature>
<keyword evidence="3 14" id="KW-0812">Transmembrane</keyword>
<keyword evidence="9 14" id="KW-1133">Transmembrane helix</keyword>
<name>A0AA85BTQ4_9TREM</name>
<comment type="subcellular location">
    <subcellularLocation>
        <location evidence="1">Cell membrane</location>
        <topology evidence="1">Single-pass type I membrane protein</topology>
    </subcellularLocation>
</comment>
<dbReference type="Proteomes" id="UP000050791">
    <property type="component" value="Unassembled WGS sequence"/>
</dbReference>
<evidence type="ECO:0000256" key="3">
    <source>
        <dbReference type="ARBA" id="ARBA00022692"/>
    </source>
</evidence>
<evidence type="ECO:0000256" key="4">
    <source>
        <dbReference type="ARBA" id="ARBA00022723"/>
    </source>
</evidence>
<feature type="transmembrane region" description="Helical" evidence="14">
    <location>
        <begin position="413"/>
        <end position="436"/>
    </location>
</feature>
<keyword evidence="5" id="KW-0732">Signal</keyword>
<dbReference type="GO" id="GO:0016342">
    <property type="term" value="C:catenin complex"/>
    <property type="evidence" value="ECO:0007669"/>
    <property type="project" value="TreeGrafter"/>
</dbReference>
<dbReference type="WBParaSite" id="SMTH1_76320.1">
    <property type="protein sequence ID" value="SMTH1_76320.1"/>
    <property type="gene ID" value="SMTH1_76320"/>
</dbReference>
<feature type="compositionally biased region" description="Low complexity" evidence="13">
    <location>
        <begin position="449"/>
        <end position="467"/>
    </location>
</feature>
<keyword evidence="10 14" id="KW-0472">Membrane</keyword>
<keyword evidence="4" id="KW-0479">Metal-binding</keyword>
<organism evidence="16 17">
    <name type="scientific">Schistosoma mattheei</name>
    <dbReference type="NCBI Taxonomy" id="31246"/>
    <lineage>
        <taxon>Eukaryota</taxon>
        <taxon>Metazoa</taxon>
        <taxon>Spiralia</taxon>
        <taxon>Lophotrochozoa</taxon>
        <taxon>Platyhelminthes</taxon>
        <taxon>Trematoda</taxon>
        <taxon>Digenea</taxon>
        <taxon>Strigeidida</taxon>
        <taxon>Schistosomatoidea</taxon>
        <taxon>Schistosomatidae</taxon>
        <taxon>Schistosoma</taxon>
    </lineage>
</organism>
<dbReference type="InterPro" id="IPR002126">
    <property type="entry name" value="Cadherin-like_dom"/>
</dbReference>
<dbReference type="PANTHER" id="PTHR24027">
    <property type="entry name" value="CADHERIN-23"/>
    <property type="match status" value="1"/>
</dbReference>
<evidence type="ECO:0000256" key="10">
    <source>
        <dbReference type="ARBA" id="ARBA00023136"/>
    </source>
</evidence>
<evidence type="ECO:0000313" key="17">
    <source>
        <dbReference type="WBParaSite" id="SMTH1_76320.1"/>
    </source>
</evidence>
<evidence type="ECO:0000256" key="7">
    <source>
        <dbReference type="ARBA" id="ARBA00022837"/>
    </source>
</evidence>
<accession>A0AA85BTQ4</accession>
<dbReference type="GO" id="GO:0005509">
    <property type="term" value="F:calcium ion binding"/>
    <property type="evidence" value="ECO:0007669"/>
    <property type="project" value="UniProtKB-UniRule"/>
</dbReference>
<dbReference type="InterPro" id="IPR039808">
    <property type="entry name" value="Cadherin"/>
</dbReference>
<dbReference type="FunFam" id="2.60.40.60:FF:000004">
    <property type="entry name" value="Protocadherin 1 gamma 2"/>
    <property type="match status" value="1"/>
</dbReference>
<dbReference type="PRINTS" id="PR00205">
    <property type="entry name" value="CADHERIN"/>
</dbReference>
<evidence type="ECO:0000256" key="5">
    <source>
        <dbReference type="ARBA" id="ARBA00022729"/>
    </source>
</evidence>
<keyword evidence="7 12" id="KW-0106">Calcium</keyword>
<dbReference type="Pfam" id="PF00028">
    <property type="entry name" value="Cadherin"/>
    <property type="match status" value="3"/>
</dbReference>
<sequence>MSIVCSDNGIPSLTSSYVIKVIVQDLNDNPPVFTKDYHNFFVQENSPINTLINKVIATDADSEKNAEIKYQLSQDGEEYFTINQLDGTIYTKIIFDRELKQNYRFQVYANDNGQPIALTATTTIEVTIVDVNDNTPMFVGLDRDNCYHFRIAENQPPNTYVGILLGTDNDIDENAQLHFRLLGTTSHFRLNSSTGEITTLQLLDREKQANYELIILLIDHGKPSRSATAKVHIHVTDTNDHDPIVVFPVNGKGNISVSYREPPGEIVARIEARDPDEGHNSLLHFNLYSGNQASVFRLGSTSAELIIDRELTIQDIGLYPLVIHIQDAGIPSRTTEVKLMVKIIDSPPRIYSNRFTNLHHSTNLLNNDIKSLNLHRRFKDNQYYSLMNDHEKLMKTNEFHNYDENNPLNTSSILVAIVALSCAIILVLLGITVYVCGRRGFQSFRYHHNNNTTTTTNNNNNNSSSSSRNGRMQYLLRNHNSLNNIKLTDDKFNWKNILNSKYYTNHNNNNNTILYPNKSIINNQYHSNQSILFNNENNPYIDQFSNISLKSILIEENNSLKNKQKNHENYTTFLPFMNIHHIEMIKKHYQ</sequence>
<evidence type="ECO:0000256" key="9">
    <source>
        <dbReference type="ARBA" id="ARBA00022989"/>
    </source>
</evidence>
<dbReference type="GO" id="GO:0008013">
    <property type="term" value="F:beta-catenin binding"/>
    <property type="evidence" value="ECO:0007669"/>
    <property type="project" value="TreeGrafter"/>
</dbReference>
<feature type="domain" description="Cadherin" evidence="15">
    <location>
        <begin position="255"/>
        <end position="355"/>
    </location>
</feature>
<feature type="region of interest" description="Disordered" evidence="13">
    <location>
        <begin position="449"/>
        <end position="469"/>
    </location>
</feature>
<keyword evidence="6" id="KW-0677">Repeat</keyword>
<keyword evidence="11" id="KW-0325">Glycoprotein</keyword>
<dbReference type="GO" id="GO:0016477">
    <property type="term" value="P:cell migration"/>
    <property type="evidence" value="ECO:0007669"/>
    <property type="project" value="TreeGrafter"/>
</dbReference>
<evidence type="ECO:0000256" key="13">
    <source>
        <dbReference type="SAM" id="MobiDB-lite"/>
    </source>
</evidence>
<dbReference type="Gene3D" id="2.60.40.60">
    <property type="entry name" value="Cadherins"/>
    <property type="match status" value="4"/>
</dbReference>
<reference evidence="17" key="1">
    <citation type="submission" date="2023-11" db="UniProtKB">
        <authorList>
            <consortium name="WormBaseParasite"/>
        </authorList>
    </citation>
    <scope>IDENTIFICATION</scope>
</reference>
<evidence type="ECO:0000259" key="15">
    <source>
        <dbReference type="PROSITE" id="PS50268"/>
    </source>
</evidence>
<dbReference type="FunFam" id="2.60.40.60:FF:000020">
    <property type="entry name" value="Dachsous cadherin-related 1b"/>
    <property type="match status" value="1"/>
</dbReference>
<evidence type="ECO:0000256" key="14">
    <source>
        <dbReference type="SAM" id="Phobius"/>
    </source>
</evidence>
<dbReference type="AlphaFoldDB" id="A0AA85BTQ4"/>
<evidence type="ECO:0000313" key="16">
    <source>
        <dbReference type="Proteomes" id="UP000050791"/>
    </source>
</evidence>
<keyword evidence="8" id="KW-0130">Cell adhesion</keyword>
<evidence type="ECO:0000256" key="6">
    <source>
        <dbReference type="ARBA" id="ARBA00022737"/>
    </source>
</evidence>
<evidence type="ECO:0000256" key="1">
    <source>
        <dbReference type="ARBA" id="ARBA00004251"/>
    </source>
</evidence>
<feature type="domain" description="Cadherin" evidence="15">
    <location>
        <begin position="1"/>
        <end position="33"/>
    </location>
</feature>
<evidence type="ECO:0000256" key="12">
    <source>
        <dbReference type="PROSITE-ProRule" id="PRU00043"/>
    </source>
</evidence>
<evidence type="ECO:0000256" key="8">
    <source>
        <dbReference type="ARBA" id="ARBA00022889"/>
    </source>
</evidence>
<evidence type="ECO:0000256" key="11">
    <source>
        <dbReference type="ARBA" id="ARBA00023180"/>
    </source>
</evidence>
<dbReference type="SMART" id="SM00112">
    <property type="entry name" value="CA"/>
    <property type="match status" value="3"/>
</dbReference>
<keyword evidence="2" id="KW-1003">Cell membrane</keyword>
<protein>
    <recommendedName>
        <fullName evidence="15">Cadherin domain-containing protein</fullName>
    </recommendedName>
</protein>
<dbReference type="SUPFAM" id="SSF49313">
    <property type="entry name" value="Cadherin-like"/>
    <property type="match status" value="3"/>
</dbReference>
<evidence type="ECO:0000256" key="2">
    <source>
        <dbReference type="ARBA" id="ARBA00022475"/>
    </source>
</evidence>
<dbReference type="GO" id="GO:0045296">
    <property type="term" value="F:cadherin binding"/>
    <property type="evidence" value="ECO:0007669"/>
    <property type="project" value="TreeGrafter"/>
</dbReference>
<dbReference type="InterPro" id="IPR015919">
    <property type="entry name" value="Cadherin-like_sf"/>
</dbReference>
<dbReference type="FunFam" id="2.60.40.60:FF:000123">
    <property type="entry name" value="Protocadherin beta 4"/>
    <property type="match status" value="1"/>
</dbReference>
<dbReference type="CDD" id="cd11304">
    <property type="entry name" value="Cadherin_repeat"/>
    <property type="match status" value="3"/>
</dbReference>
<dbReference type="InterPro" id="IPR020894">
    <property type="entry name" value="Cadherin_CS"/>
</dbReference>
<feature type="domain" description="Cadherin" evidence="15">
    <location>
        <begin position="34"/>
        <end position="138"/>
    </location>
</feature>